<evidence type="ECO:0000313" key="2">
    <source>
        <dbReference type="Proteomes" id="UP000826234"/>
    </source>
</evidence>
<organism evidence="1 2">
    <name type="scientific">Phrynosoma platyrhinos</name>
    <name type="common">Desert horned lizard</name>
    <dbReference type="NCBI Taxonomy" id="52577"/>
    <lineage>
        <taxon>Eukaryota</taxon>
        <taxon>Metazoa</taxon>
        <taxon>Chordata</taxon>
        <taxon>Craniata</taxon>
        <taxon>Vertebrata</taxon>
        <taxon>Euteleostomi</taxon>
        <taxon>Lepidosauria</taxon>
        <taxon>Squamata</taxon>
        <taxon>Bifurcata</taxon>
        <taxon>Unidentata</taxon>
        <taxon>Episquamata</taxon>
        <taxon>Toxicofera</taxon>
        <taxon>Iguania</taxon>
        <taxon>Phrynosomatidae</taxon>
        <taxon>Phrynosomatinae</taxon>
        <taxon>Phrynosoma</taxon>
    </lineage>
</organism>
<sequence length="84" mass="9546">MSLSRLNSFVNGFLEDPSGLEAGGPDMARILSALEVGTVLTLFYQKKSQRPERRTFQVRLKSRQVVWSRTLEKVEGDGEWGWCV</sequence>
<keyword evidence="2" id="KW-1185">Reference proteome</keyword>
<proteinExistence type="predicted"/>
<reference evidence="1 2" key="1">
    <citation type="journal article" date="2022" name="Gigascience">
        <title>A chromosome-level genome assembly and annotation of the desert horned lizard, Phrynosoma platyrhinos, provides insight into chromosomal rearrangements among reptiles.</title>
        <authorList>
            <person name="Koochekian N."/>
            <person name="Ascanio A."/>
            <person name="Farleigh K."/>
            <person name="Card D.C."/>
            <person name="Schield D.R."/>
            <person name="Castoe T.A."/>
            <person name="Jezkova T."/>
        </authorList>
    </citation>
    <scope>NUCLEOTIDE SEQUENCE [LARGE SCALE GENOMIC DNA]</scope>
    <source>
        <strain evidence="1">NK-2021</strain>
    </source>
</reference>
<protein>
    <submittedName>
        <fullName evidence="1">Uncharacterized protein</fullName>
    </submittedName>
</protein>
<dbReference type="EMBL" id="JAIPUX010005289">
    <property type="protein sequence ID" value="KAH0617356.1"/>
    <property type="molecule type" value="Genomic_DNA"/>
</dbReference>
<evidence type="ECO:0000313" key="1">
    <source>
        <dbReference type="EMBL" id="KAH0617356.1"/>
    </source>
</evidence>
<gene>
    <name evidence="1" type="ORF">JD844_015421</name>
</gene>
<comment type="caution">
    <text evidence="1">The sequence shown here is derived from an EMBL/GenBank/DDBJ whole genome shotgun (WGS) entry which is preliminary data.</text>
</comment>
<accession>A0ABQ7SJ41</accession>
<name>A0ABQ7SJ41_PHRPL</name>
<dbReference type="Proteomes" id="UP000826234">
    <property type="component" value="Unassembled WGS sequence"/>
</dbReference>